<dbReference type="GeneID" id="30417692"/>
<keyword evidence="4" id="KW-1185">Reference proteome</keyword>
<dbReference type="SUPFAM" id="SSF51735">
    <property type="entry name" value="NAD(P)-binding Rossmann-fold domains"/>
    <property type="match status" value="1"/>
</dbReference>
<dbReference type="InterPro" id="IPR001509">
    <property type="entry name" value="Epimerase_deHydtase"/>
</dbReference>
<name>A0A1J1ACX6_9EURY</name>
<dbReference type="Gene3D" id="3.90.25.10">
    <property type="entry name" value="UDP-galactose 4-epimerase, domain 1"/>
    <property type="match status" value="2"/>
</dbReference>
<dbReference type="InterPro" id="IPR036291">
    <property type="entry name" value="NAD(P)-bd_dom_sf"/>
</dbReference>
<evidence type="ECO:0000313" key="4">
    <source>
        <dbReference type="Proteomes" id="UP000186165"/>
    </source>
</evidence>
<protein>
    <submittedName>
        <fullName evidence="3">UDP-glucose 4-epimerase</fullName>
        <ecNumber evidence="3">5.1.3.2</ecNumber>
    </submittedName>
</protein>
<dbReference type="Gene3D" id="3.40.50.720">
    <property type="entry name" value="NAD(P)-binding Rossmann-like Domain"/>
    <property type="match status" value="1"/>
</dbReference>
<proteinExistence type="inferred from homology"/>
<organism evidence="3 4">
    <name type="scientific">Halodesulfurarchaeum formicicum</name>
    <dbReference type="NCBI Taxonomy" id="1873524"/>
    <lineage>
        <taxon>Archaea</taxon>
        <taxon>Methanobacteriati</taxon>
        <taxon>Methanobacteriota</taxon>
        <taxon>Stenosarchaea group</taxon>
        <taxon>Halobacteria</taxon>
        <taxon>Halobacteriales</taxon>
        <taxon>Halobacteriaceae</taxon>
        <taxon>Halodesulfurarchaeum</taxon>
    </lineage>
</organism>
<evidence type="ECO:0000313" key="3">
    <source>
        <dbReference type="EMBL" id="APE95616.1"/>
    </source>
</evidence>
<dbReference type="EC" id="5.1.3.2" evidence="3"/>
<dbReference type="KEGG" id="hhsr:HSR6_1168"/>
<dbReference type="Proteomes" id="UP000186165">
    <property type="component" value="Chromosome"/>
</dbReference>
<reference evidence="4" key="1">
    <citation type="submission" date="2016-08" db="EMBL/GenBank/DDBJ databases">
        <title>Discovery of first anaerobic lithoheterotrophic haloarchae widely represented in hypersaline habitats.</title>
        <authorList>
            <person name="Sorokin D.Y."/>
            <person name="Kublanov I.V."/>
            <person name="Roman P."/>
            <person name="Sinninghe Damste J.S."/>
            <person name="Golyshin P.N."/>
            <person name="Rojo D."/>
            <person name="Ciordia S."/>
            <person name="Mena Md.C."/>
            <person name="Ferrer M."/>
            <person name="Smedile F."/>
            <person name="Messina E."/>
            <person name="La Cono V."/>
            <person name="Yakimov M.M."/>
        </authorList>
    </citation>
    <scope>NUCLEOTIDE SEQUENCE [LARGE SCALE GENOMIC DNA]</scope>
    <source>
        <strain evidence="4">HSR6</strain>
    </source>
</reference>
<dbReference type="EMBL" id="CP016804">
    <property type="protein sequence ID" value="APE95616.1"/>
    <property type="molecule type" value="Genomic_DNA"/>
</dbReference>
<feature type="domain" description="NAD-dependent epimerase/dehydratase" evidence="2">
    <location>
        <begin position="8"/>
        <end position="236"/>
    </location>
</feature>
<dbReference type="PANTHER" id="PTHR43000">
    <property type="entry name" value="DTDP-D-GLUCOSE 4,6-DEHYDRATASE-RELATED"/>
    <property type="match status" value="1"/>
</dbReference>
<sequence>MDLFGSQVVVTGGAGFVGSHLAERLLAMDASVTVVDDLSNGRREWIPERASFVHGDLTRDSVVADAIDAETDVVFHLAARKDVNDPNPRSQFEENTGMTLSILERMAEVGVEHIAFTSSSTVYGEAPRPTPEDYPQEPISAYGAGKTAEEALVSTYVHSADLTAWIFRFANIVGPRLQSGAVIVDFIEKLQADPETLQIKGNGRQEKSYMSIEACVDGMLTVVEQATGARNVFNLGTRTTTSVIEIADIVSDVMGLDPAYEFSGGDRGWTGDVPKMRLSIEKVRALGWEPDESSNEAVRRAAERLYEGRTES</sequence>
<dbReference type="Pfam" id="PF01370">
    <property type="entry name" value="Epimerase"/>
    <property type="match status" value="1"/>
</dbReference>
<evidence type="ECO:0000259" key="2">
    <source>
        <dbReference type="Pfam" id="PF01370"/>
    </source>
</evidence>
<keyword evidence="3" id="KW-0413">Isomerase</keyword>
<dbReference type="RefSeq" id="WP_071933087.1">
    <property type="nucleotide sequence ID" value="NZ_CP016804.1"/>
</dbReference>
<gene>
    <name evidence="3" type="primary">galE4</name>
    <name evidence="3" type="ORF">HSR6_1168</name>
</gene>
<dbReference type="OrthoDB" id="4907at2157"/>
<dbReference type="GO" id="GO:0003978">
    <property type="term" value="F:UDP-glucose 4-epimerase activity"/>
    <property type="evidence" value="ECO:0007669"/>
    <property type="project" value="UniProtKB-EC"/>
</dbReference>
<dbReference type="AlphaFoldDB" id="A0A1J1ACX6"/>
<evidence type="ECO:0000256" key="1">
    <source>
        <dbReference type="ARBA" id="ARBA00007637"/>
    </source>
</evidence>
<accession>A0A1J1ACX6</accession>
<comment type="similarity">
    <text evidence="1">Belongs to the NAD(P)-dependent epimerase/dehydratase family.</text>
</comment>